<dbReference type="Gene3D" id="3.40.50.150">
    <property type="entry name" value="Vaccinia Virus protein VP39"/>
    <property type="match status" value="1"/>
</dbReference>
<dbReference type="GO" id="GO:0031515">
    <property type="term" value="C:tRNA (m1A) methyltransferase complex"/>
    <property type="evidence" value="ECO:0007669"/>
    <property type="project" value="UniProtKB-UniRule"/>
</dbReference>
<keyword evidence="7" id="KW-0489">Methyltransferase</keyword>
<evidence type="ECO:0000256" key="3">
    <source>
        <dbReference type="ARBA" id="ARBA00021704"/>
    </source>
</evidence>
<comment type="subunit">
    <text evidence="6">Heterotetramer.</text>
</comment>
<dbReference type="InterPro" id="IPR017423">
    <property type="entry name" value="TRM6"/>
</dbReference>
<gene>
    <name evidence="7" type="ORF">NEOLI_004222</name>
</gene>
<dbReference type="Pfam" id="PF04189">
    <property type="entry name" value="Gcd10p"/>
    <property type="match status" value="1"/>
</dbReference>
<dbReference type="OrthoDB" id="10254665at2759"/>
<reference evidence="7 8" key="1">
    <citation type="submission" date="2016-04" db="EMBL/GenBank/DDBJ databases">
        <title>Evolutionary innovation and constraint leading to complex multicellularity in the Ascomycota.</title>
        <authorList>
            <person name="Cisse O."/>
            <person name="Nguyen A."/>
            <person name="Hewitt D.A."/>
            <person name="Jedd G."/>
            <person name="Stajich J.E."/>
        </authorList>
    </citation>
    <scope>NUCLEOTIDE SEQUENCE [LARGE SCALE GENOMIC DNA]</scope>
    <source>
        <strain evidence="7 8">DAH-3</strain>
    </source>
</reference>
<keyword evidence="8" id="KW-1185">Reference proteome</keyword>
<comment type="similarity">
    <text evidence="2 6">Belongs to the TRM6/GCD10 family.</text>
</comment>
<dbReference type="GO" id="GO:0160107">
    <property type="term" value="F:tRNA (adenine(58)-N1)-methyltransferase activity"/>
    <property type="evidence" value="ECO:0007669"/>
    <property type="project" value="EnsemblFungi"/>
</dbReference>
<dbReference type="GO" id="GO:0005634">
    <property type="term" value="C:nucleus"/>
    <property type="evidence" value="ECO:0007669"/>
    <property type="project" value="UniProtKB-SubCell"/>
</dbReference>
<organism evidence="7 8">
    <name type="scientific">Neolecta irregularis (strain DAH-3)</name>
    <dbReference type="NCBI Taxonomy" id="1198029"/>
    <lineage>
        <taxon>Eukaryota</taxon>
        <taxon>Fungi</taxon>
        <taxon>Dikarya</taxon>
        <taxon>Ascomycota</taxon>
        <taxon>Taphrinomycotina</taxon>
        <taxon>Neolectales</taxon>
        <taxon>Neolectaceae</taxon>
        <taxon>Neolecta</taxon>
    </lineage>
</organism>
<proteinExistence type="inferred from homology"/>
<dbReference type="GO" id="GO:0030488">
    <property type="term" value="P:tRNA methylation"/>
    <property type="evidence" value="ECO:0007669"/>
    <property type="project" value="EnsemblFungi"/>
</dbReference>
<evidence type="ECO:0000256" key="4">
    <source>
        <dbReference type="ARBA" id="ARBA00022694"/>
    </source>
</evidence>
<evidence type="ECO:0000313" key="7">
    <source>
        <dbReference type="EMBL" id="OLL25858.1"/>
    </source>
</evidence>
<protein>
    <recommendedName>
        <fullName evidence="3 6">tRNA (adenine(58)-N(1))-methyltransferase non-catalytic subunit TRM6</fullName>
    </recommendedName>
</protein>
<sequence>MASAIIQADKYILLRLPSTNTKLLVLKDHSTVNLGKFGVFHADDIIGKPYGHTYEICADKKLKIVRKHQLTYSVDEVNNNQATIDDTARQTLTMDDIEALKTGDLQGRQIIDTVIQGHMAYDEKTEFSKHKYVKRKEEKFLRTFTPLKPTSWNIAQHFFEKDMAKILELKVETLSFILTAANIRPGGKYLVVDDAAGLITTAILERLGGSGTVLSLHDNEHPNFDIIKYLDFREDTLTRLLYNLDFLEAFYPNERSSLEATGDPATMKSRQREAYYRKQRAYTRLSECRHIYDEQNFDALIIATSFDPICLLSRLTPQVSGSRVIVVYSPHKETLIHTSHWMQAQHTILAPTVSEIRARKFQAILGRIHPEMMATSGGGYVLTGIRVLPVDSVVAKGKVDFKGKALRKSKATKDLNGEKRKIEMNEYVGGEPDSKKLKVDTTADQI</sequence>
<comment type="subcellular location">
    <subcellularLocation>
        <location evidence="1 6">Nucleus</location>
    </subcellularLocation>
</comment>
<dbReference type="AlphaFoldDB" id="A0A1U7LTB5"/>
<dbReference type="PANTHER" id="PTHR12945:SF0">
    <property type="entry name" value="TRNA (ADENINE(58)-N(1))-METHYLTRANSFERASE NON-CATALYTIC SUBUNIT TRM6"/>
    <property type="match status" value="1"/>
</dbReference>
<dbReference type="EMBL" id="LXFE01000296">
    <property type="protein sequence ID" value="OLL25858.1"/>
    <property type="molecule type" value="Genomic_DNA"/>
</dbReference>
<dbReference type="Gene3D" id="3.10.330.20">
    <property type="match status" value="1"/>
</dbReference>
<keyword evidence="5 6" id="KW-0539">Nucleus</keyword>
<evidence type="ECO:0000256" key="1">
    <source>
        <dbReference type="ARBA" id="ARBA00004123"/>
    </source>
</evidence>
<name>A0A1U7LTB5_NEOID</name>
<dbReference type="OMA" id="TRCRPYQ"/>
<evidence type="ECO:0000313" key="8">
    <source>
        <dbReference type="Proteomes" id="UP000186594"/>
    </source>
</evidence>
<evidence type="ECO:0000256" key="5">
    <source>
        <dbReference type="ARBA" id="ARBA00023242"/>
    </source>
</evidence>
<keyword evidence="7" id="KW-0808">Transferase</keyword>
<evidence type="ECO:0000256" key="2">
    <source>
        <dbReference type="ARBA" id="ARBA00008320"/>
    </source>
</evidence>
<dbReference type="PIRSF" id="PIRSF038170">
    <property type="entry name" value="tRNA_m1A_mtfrase"/>
    <property type="match status" value="1"/>
</dbReference>
<dbReference type="Proteomes" id="UP000186594">
    <property type="component" value="Unassembled WGS sequence"/>
</dbReference>
<accession>A0A1U7LTB5</accession>
<dbReference type="PANTHER" id="PTHR12945">
    <property type="entry name" value="TRANSLATION INITIATION FACTOR EIF3-RELATED"/>
    <property type="match status" value="1"/>
</dbReference>
<comment type="caution">
    <text evidence="7">The sequence shown here is derived from an EMBL/GenBank/DDBJ whole genome shotgun (WGS) entry which is preliminary data.</text>
</comment>
<dbReference type="InterPro" id="IPR029063">
    <property type="entry name" value="SAM-dependent_MTases_sf"/>
</dbReference>
<evidence type="ECO:0000256" key="6">
    <source>
        <dbReference type="PIRNR" id="PIRNR038170"/>
    </source>
</evidence>
<comment type="function">
    <text evidence="6">Substrate-binding subunit of tRNA (adenine-N1-)-methyltransferase, which catalyzes the formation of N1-methyladenine at position 58 (m1A58) in initiator methionyl-tRNA.</text>
</comment>
<dbReference type="STRING" id="1198029.A0A1U7LTB5"/>
<keyword evidence="4 6" id="KW-0819">tRNA processing</keyword>